<dbReference type="AlphaFoldDB" id="A0A0C9YRT1"/>
<dbReference type="InterPro" id="IPR054477">
    <property type="entry name" value="LTN1_E3_ligase_6th"/>
</dbReference>
<reference evidence="3 4" key="1">
    <citation type="submission" date="2014-04" db="EMBL/GenBank/DDBJ databases">
        <authorList>
            <consortium name="DOE Joint Genome Institute"/>
            <person name="Kuo A."/>
            <person name="Kohler A."/>
            <person name="Costa M.D."/>
            <person name="Nagy L.G."/>
            <person name="Floudas D."/>
            <person name="Copeland A."/>
            <person name="Barry K.W."/>
            <person name="Cichocki N."/>
            <person name="Veneault-Fourrey C."/>
            <person name="LaButti K."/>
            <person name="Lindquist E.A."/>
            <person name="Lipzen A."/>
            <person name="Lundell T."/>
            <person name="Morin E."/>
            <person name="Murat C."/>
            <person name="Sun H."/>
            <person name="Tunlid A."/>
            <person name="Henrissat B."/>
            <person name="Grigoriev I.V."/>
            <person name="Hibbett D.S."/>
            <person name="Martin F."/>
            <person name="Nordberg H.P."/>
            <person name="Cantor M.N."/>
            <person name="Hua S.X."/>
        </authorList>
    </citation>
    <scope>NUCLEOTIDE SEQUENCE [LARGE SCALE GENOMIC DNA]</scope>
    <source>
        <strain evidence="3 4">441</strain>
    </source>
</reference>
<reference evidence="3" key="3">
    <citation type="submission" date="2015-02" db="EMBL/GenBank/DDBJ databases">
        <title>Evolutionary Origins and Diversification of the Mycorrhizal Mutualists.</title>
        <authorList>
            <consortium name="DOE Joint Genome Institute"/>
            <consortium name="Mycorrhizal Genomics Consortium"/>
            <person name="Kohler A."/>
            <person name="Kuo A."/>
            <person name="Nagy L.G."/>
            <person name="Floudas D."/>
            <person name="Copeland A."/>
            <person name="Barry K.W."/>
            <person name="Cichocki N."/>
            <person name="Veneault-Fourrey C."/>
            <person name="LaButti K."/>
            <person name="Lindquist E.A."/>
            <person name="Lipzen A."/>
            <person name="Lundell T."/>
            <person name="Morin E."/>
            <person name="Murat C."/>
            <person name="Riley R."/>
            <person name="Ohm R."/>
            <person name="Sun H."/>
            <person name="Tunlid A."/>
            <person name="Henrissat B."/>
            <person name="Grigoriev I.V."/>
            <person name="Hibbett D.S."/>
            <person name="Martin F."/>
        </authorList>
    </citation>
    <scope>NUCLEOTIDE SEQUENCE</scope>
    <source>
        <strain evidence="3">441</strain>
    </source>
</reference>
<dbReference type="STRING" id="765257.A0A0C9YRT1"/>
<name>A0A0C9YRT1_9AGAM</name>
<dbReference type="OrthoDB" id="6108at2759"/>
<dbReference type="Proteomes" id="UP000054018">
    <property type="component" value="Unassembled WGS sequence"/>
</dbReference>
<evidence type="ECO:0000313" key="2">
    <source>
        <dbReference type="EMBL" id="KIK10735.1"/>
    </source>
</evidence>
<sequence>MGYHLLQSAASKFTEHLVVEAGVNTEGTFKCELPEELLAVLRQGLGIGEGFDEDMPDSRNLEVSGCLLAWMVVFDLFIGAVGTGL</sequence>
<proteinExistence type="predicted"/>
<dbReference type="EMBL" id="KN834453">
    <property type="protein sequence ID" value="KIK10735.1"/>
    <property type="molecule type" value="Genomic_DNA"/>
</dbReference>
<keyword evidence="4" id="KW-1185">Reference proteome</keyword>
<evidence type="ECO:0000313" key="4">
    <source>
        <dbReference type="Proteomes" id="UP000054018"/>
    </source>
</evidence>
<feature type="domain" description="E3 ubiquitin-protein ligase listerin HEAT repeat region" evidence="1">
    <location>
        <begin position="1"/>
        <end position="80"/>
    </location>
</feature>
<evidence type="ECO:0000313" key="3">
    <source>
        <dbReference type="EMBL" id="KIK10738.1"/>
    </source>
</evidence>
<protein>
    <submittedName>
        <fullName evidence="2">Unplaced genomic scaffold scaffold_769, whole genome shotgun sequence</fullName>
    </submittedName>
</protein>
<organism evidence="3 4">
    <name type="scientific">Pisolithus microcarpus 441</name>
    <dbReference type="NCBI Taxonomy" id="765257"/>
    <lineage>
        <taxon>Eukaryota</taxon>
        <taxon>Fungi</taxon>
        <taxon>Dikarya</taxon>
        <taxon>Basidiomycota</taxon>
        <taxon>Agaricomycotina</taxon>
        <taxon>Agaricomycetes</taxon>
        <taxon>Agaricomycetidae</taxon>
        <taxon>Boletales</taxon>
        <taxon>Sclerodermatineae</taxon>
        <taxon>Pisolithaceae</taxon>
        <taxon>Pisolithus</taxon>
    </lineage>
</organism>
<gene>
    <name evidence="3" type="ORF">PISMIDRAFT_690768</name>
    <name evidence="2" type="ORF">PISMIDRAFT_690774</name>
</gene>
<evidence type="ECO:0000259" key="1">
    <source>
        <dbReference type="Pfam" id="PF22999"/>
    </source>
</evidence>
<dbReference type="HOGENOM" id="CLU_2513521_0_0_1"/>
<reference evidence="4" key="2">
    <citation type="submission" date="2015-01" db="EMBL/GenBank/DDBJ databases">
        <title>Evolutionary Origins and Diversification of the Mycorrhizal Mutualists.</title>
        <authorList>
            <consortium name="DOE Joint Genome Institute"/>
            <consortium name="Mycorrhizal Genomics Consortium"/>
            <person name="Kohler A."/>
            <person name="Kuo A."/>
            <person name="Nagy L.G."/>
            <person name="Floudas D."/>
            <person name="Copeland A."/>
            <person name="Barry K.W."/>
            <person name="Cichocki N."/>
            <person name="Veneault-Fourrey C."/>
            <person name="LaButti K."/>
            <person name="Lindquist E.A."/>
            <person name="Lipzen A."/>
            <person name="Lundell T."/>
            <person name="Morin E."/>
            <person name="Murat C."/>
            <person name="Riley R."/>
            <person name="Ohm R."/>
            <person name="Sun H."/>
            <person name="Tunlid A."/>
            <person name="Henrissat B."/>
            <person name="Grigoriev I.V."/>
            <person name="Hibbett D.S."/>
            <person name="Martin F."/>
        </authorList>
    </citation>
    <scope>NUCLEOTIDE SEQUENCE [LARGE SCALE GENOMIC DNA]</scope>
    <source>
        <strain evidence="2 4">441</strain>
    </source>
</reference>
<accession>A0A0C9YRT1</accession>
<dbReference type="EMBL" id="KN834452">
    <property type="protein sequence ID" value="KIK10738.1"/>
    <property type="molecule type" value="Genomic_DNA"/>
</dbReference>
<dbReference type="Pfam" id="PF22999">
    <property type="entry name" value="LTN1_E3_ligase_6th"/>
    <property type="match status" value="1"/>
</dbReference>